<proteinExistence type="predicted"/>
<keyword evidence="2 4" id="KW-0238">DNA-binding</keyword>
<keyword evidence="1" id="KW-0805">Transcription regulation</keyword>
<evidence type="ECO:0000256" key="1">
    <source>
        <dbReference type="ARBA" id="ARBA00023015"/>
    </source>
</evidence>
<dbReference type="Pfam" id="PF00440">
    <property type="entry name" value="TetR_N"/>
    <property type="match status" value="1"/>
</dbReference>
<dbReference type="KEGG" id="gbr:Gbro_4773"/>
<feature type="domain" description="HTH tetR-type" evidence="5">
    <location>
        <begin position="4"/>
        <end position="64"/>
    </location>
</feature>
<keyword evidence="7" id="KW-1185">Reference proteome</keyword>
<feature type="DNA-binding region" description="H-T-H motif" evidence="4">
    <location>
        <begin position="27"/>
        <end position="46"/>
    </location>
</feature>
<dbReference type="SUPFAM" id="SSF46689">
    <property type="entry name" value="Homeodomain-like"/>
    <property type="match status" value="1"/>
</dbReference>
<dbReference type="GO" id="GO:0000976">
    <property type="term" value="F:transcription cis-regulatory region binding"/>
    <property type="evidence" value="ECO:0007669"/>
    <property type="project" value="TreeGrafter"/>
</dbReference>
<dbReference type="eggNOG" id="COG1309">
    <property type="taxonomic scope" value="Bacteria"/>
</dbReference>
<organism evidence="6 7">
    <name type="scientific">Gordonia bronchialis (strain ATCC 25592 / DSM 43247 / BCRC 13721 / JCM 3198 / KCTC 3076 / NBRC 16047 / NCTC 10667)</name>
    <name type="common">Rhodococcus bronchialis</name>
    <dbReference type="NCBI Taxonomy" id="526226"/>
    <lineage>
        <taxon>Bacteria</taxon>
        <taxon>Bacillati</taxon>
        <taxon>Actinomycetota</taxon>
        <taxon>Actinomycetes</taxon>
        <taxon>Mycobacteriales</taxon>
        <taxon>Gordoniaceae</taxon>
        <taxon>Gordonia</taxon>
    </lineage>
</organism>
<sequence>MAPMRSRGKIIDATLDLIRTSGFAGITIAAVAEAAGVSRQTVYSIFGTREDLVSQSIAHLTLTATHDILSRTAATDNPTDFLIELVMSGRHFARNTPVLTAMFQADEGNPLFDAGVLQRAKPIALEFLSPLDGVLDDLDDVADLMLHLSLSIVLFDDRPDDELRRFLRRWIEPGVQRLRTDTTD</sequence>
<evidence type="ECO:0000313" key="6">
    <source>
        <dbReference type="EMBL" id="ACY23891.1"/>
    </source>
</evidence>
<evidence type="ECO:0000256" key="3">
    <source>
        <dbReference type="ARBA" id="ARBA00023163"/>
    </source>
</evidence>
<evidence type="ECO:0000313" key="7">
    <source>
        <dbReference type="Proteomes" id="UP000001219"/>
    </source>
</evidence>
<dbReference type="PANTHER" id="PTHR30055:SF234">
    <property type="entry name" value="HTH-TYPE TRANSCRIPTIONAL REGULATOR BETI"/>
    <property type="match status" value="1"/>
</dbReference>
<dbReference type="HOGENOM" id="CLU_1466245_0_0_11"/>
<accession>D0L8E3</accession>
<dbReference type="Gene3D" id="1.10.357.10">
    <property type="entry name" value="Tetracycline Repressor, domain 2"/>
    <property type="match status" value="1"/>
</dbReference>
<dbReference type="InterPro" id="IPR001647">
    <property type="entry name" value="HTH_TetR"/>
</dbReference>
<dbReference type="PANTHER" id="PTHR30055">
    <property type="entry name" value="HTH-TYPE TRANSCRIPTIONAL REGULATOR RUTR"/>
    <property type="match status" value="1"/>
</dbReference>
<dbReference type="InterPro" id="IPR050109">
    <property type="entry name" value="HTH-type_TetR-like_transc_reg"/>
</dbReference>
<reference evidence="7" key="1">
    <citation type="submission" date="2009-10" db="EMBL/GenBank/DDBJ databases">
        <title>The complete chromosome of Gordonia bronchialis DSM 43247.</title>
        <authorList>
            <consortium name="US DOE Joint Genome Institute (JGI-PGF)"/>
            <person name="Lucas S."/>
            <person name="Copeland A."/>
            <person name="Lapidus A."/>
            <person name="Glavina del Rio T."/>
            <person name="Dalin E."/>
            <person name="Tice H."/>
            <person name="Bruce D."/>
            <person name="Goodwin L."/>
            <person name="Pitluck S."/>
            <person name="Kyrpides N."/>
            <person name="Mavromatis K."/>
            <person name="Ivanova N."/>
            <person name="Ovchinnikova G."/>
            <person name="Saunders E."/>
            <person name="Brettin T."/>
            <person name="Detter J.C."/>
            <person name="Han C."/>
            <person name="Larimer F."/>
            <person name="Land M."/>
            <person name="Hauser L."/>
            <person name="Markowitz V."/>
            <person name="Cheng J.-F."/>
            <person name="Hugenholtz P."/>
            <person name="Woyke T."/>
            <person name="Wu D."/>
            <person name="Jando M."/>
            <person name="Schneider S."/>
            <person name="Goeker M."/>
            <person name="Klenk H.-P."/>
            <person name="Eisen J.A."/>
        </authorList>
    </citation>
    <scope>NUCLEOTIDE SEQUENCE [LARGE SCALE GENOMIC DNA]</scope>
    <source>
        <strain evidence="7">ATCC 25592 / DSM 43247 / BCRC 13721 / JCM 3198 / KCTC 3076 / NBRC 16047 / NCTC 10667</strain>
    </source>
</reference>
<dbReference type="PROSITE" id="PS50977">
    <property type="entry name" value="HTH_TETR_2"/>
    <property type="match status" value="1"/>
</dbReference>
<dbReference type="Proteomes" id="UP000001219">
    <property type="component" value="Chromosome"/>
</dbReference>
<evidence type="ECO:0000259" key="5">
    <source>
        <dbReference type="PROSITE" id="PS50977"/>
    </source>
</evidence>
<keyword evidence="3" id="KW-0804">Transcription</keyword>
<reference evidence="6 7" key="2">
    <citation type="journal article" date="2010" name="Stand. Genomic Sci.">
        <title>Complete genome sequence of Gordonia bronchialis type strain (3410).</title>
        <authorList>
            <person name="Ivanova N."/>
            <person name="Sikorski J."/>
            <person name="Jando M."/>
            <person name="Lapidus A."/>
            <person name="Nolan M."/>
            <person name="Lucas S."/>
            <person name="Del Rio T.G."/>
            <person name="Tice H."/>
            <person name="Copeland A."/>
            <person name="Cheng J.F."/>
            <person name="Chen F."/>
            <person name="Bruce D."/>
            <person name="Goodwin L."/>
            <person name="Pitluck S."/>
            <person name="Mavromatis K."/>
            <person name="Ovchinnikova G."/>
            <person name="Pati A."/>
            <person name="Chen A."/>
            <person name="Palaniappan K."/>
            <person name="Land M."/>
            <person name="Hauser L."/>
            <person name="Chang Y.J."/>
            <person name="Jeffries C.D."/>
            <person name="Chain P."/>
            <person name="Saunders E."/>
            <person name="Han C."/>
            <person name="Detter J.C."/>
            <person name="Brettin T."/>
            <person name="Rohde M."/>
            <person name="Goker M."/>
            <person name="Bristow J."/>
            <person name="Eisen J.A."/>
            <person name="Markowitz V."/>
            <person name="Hugenholtz P."/>
            <person name="Klenk H.P."/>
            <person name="Kyrpides N.C."/>
        </authorList>
    </citation>
    <scope>NUCLEOTIDE SEQUENCE [LARGE SCALE GENOMIC DNA]</scope>
    <source>
        <strain evidence="7">ATCC 25592 / DSM 43247 / BCRC 13721 / JCM 3198 / KCTC 3076 / NBRC 16047 / NCTC 10667</strain>
    </source>
</reference>
<dbReference type="GO" id="GO:0003700">
    <property type="term" value="F:DNA-binding transcription factor activity"/>
    <property type="evidence" value="ECO:0007669"/>
    <property type="project" value="TreeGrafter"/>
</dbReference>
<dbReference type="PRINTS" id="PR00455">
    <property type="entry name" value="HTHTETR"/>
</dbReference>
<dbReference type="AlphaFoldDB" id="D0L8E3"/>
<evidence type="ECO:0000256" key="4">
    <source>
        <dbReference type="PROSITE-ProRule" id="PRU00335"/>
    </source>
</evidence>
<dbReference type="STRING" id="526226.Gbro_4773"/>
<evidence type="ECO:0000256" key="2">
    <source>
        <dbReference type="ARBA" id="ARBA00023125"/>
    </source>
</evidence>
<dbReference type="EMBL" id="CP001802">
    <property type="protein sequence ID" value="ACY23891.1"/>
    <property type="molecule type" value="Genomic_DNA"/>
</dbReference>
<name>D0L8E3_GORB4</name>
<dbReference type="InterPro" id="IPR009057">
    <property type="entry name" value="Homeodomain-like_sf"/>
</dbReference>
<gene>
    <name evidence="6" type="ordered locus">Gbro_4773</name>
</gene>
<protein>
    <submittedName>
        <fullName evidence="6">Regulatory protein TetR</fullName>
    </submittedName>
</protein>